<gene>
    <name evidence="1" type="ORF">A2841_02405</name>
</gene>
<accession>A0A1F6C2K4</accession>
<dbReference type="Gene3D" id="3.30.2310.20">
    <property type="entry name" value="RelE-like"/>
    <property type="match status" value="1"/>
</dbReference>
<dbReference type="SUPFAM" id="SSF143011">
    <property type="entry name" value="RelE-like"/>
    <property type="match status" value="1"/>
</dbReference>
<sequence>MRILYLPKFAKQYKKLPQKIQETATKKETIFRENPFDQRLRTHKLSGVLAEYWAFSVNASHRIIFDFTKNDTVR</sequence>
<feature type="non-terminal residue" evidence="1">
    <location>
        <position position="74"/>
    </location>
</feature>
<dbReference type="Proteomes" id="UP000178249">
    <property type="component" value="Unassembled WGS sequence"/>
</dbReference>
<evidence type="ECO:0000313" key="1">
    <source>
        <dbReference type="EMBL" id="OGG43424.1"/>
    </source>
</evidence>
<dbReference type="EMBL" id="MFKP01000041">
    <property type="protein sequence ID" value="OGG43424.1"/>
    <property type="molecule type" value="Genomic_DNA"/>
</dbReference>
<protein>
    <submittedName>
        <fullName evidence="1">Uncharacterized protein</fullName>
    </submittedName>
</protein>
<name>A0A1F6C2K4_9BACT</name>
<organism evidence="1 2">
    <name type="scientific">Candidatus Kaiserbacteria bacterium RIFCSPHIGHO2_01_FULL_48_10</name>
    <dbReference type="NCBI Taxonomy" id="1798476"/>
    <lineage>
        <taxon>Bacteria</taxon>
        <taxon>Candidatus Kaiseribacteriota</taxon>
    </lineage>
</organism>
<dbReference type="InterPro" id="IPR035093">
    <property type="entry name" value="RelE/ParE_toxin_dom_sf"/>
</dbReference>
<proteinExistence type="predicted"/>
<reference evidence="1 2" key="1">
    <citation type="journal article" date="2016" name="Nat. Commun.">
        <title>Thousands of microbial genomes shed light on interconnected biogeochemical processes in an aquifer system.</title>
        <authorList>
            <person name="Anantharaman K."/>
            <person name="Brown C.T."/>
            <person name="Hug L.A."/>
            <person name="Sharon I."/>
            <person name="Castelle C.J."/>
            <person name="Probst A.J."/>
            <person name="Thomas B.C."/>
            <person name="Singh A."/>
            <person name="Wilkins M.J."/>
            <person name="Karaoz U."/>
            <person name="Brodie E.L."/>
            <person name="Williams K.H."/>
            <person name="Hubbard S.S."/>
            <person name="Banfield J.F."/>
        </authorList>
    </citation>
    <scope>NUCLEOTIDE SEQUENCE [LARGE SCALE GENOMIC DNA]</scope>
</reference>
<dbReference type="AlphaFoldDB" id="A0A1F6C2K4"/>
<evidence type="ECO:0000313" key="2">
    <source>
        <dbReference type="Proteomes" id="UP000178249"/>
    </source>
</evidence>
<comment type="caution">
    <text evidence="1">The sequence shown here is derived from an EMBL/GenBank/DDBJ whole genome shotgun (WGS) entry which is preliminary data.</text>
</comment>